<dbReference type="EMBL" id="GL883124">
    <property type="protein sequence ID" value="EGG03518.1"/>
    <property type="molecule type" value="Genomic_DNA"/>
</dbReference>
<proteinExistence type="predicted"/>
<dbReference type="GeneID" id="18929069"/>
<accession>F4RVV2</accession>
<dbReference type="InParanoid" id="F4RVV2"/>
<evidence type="ECO:0000313" key="1">
    <source>
        <dbReference type="EMBL" id="EGG03518.1"/>
    </source>
</evidence>
<gene>
    <name evidence="1" type="ORF">MELLADRAFT_56882</name>
</gene>
<keyword evidence="2" id="KW-1185">Reference proteome</keyword>
<sequence length="80" mass="9656">MNYIIATARDYILVNRFPKYFSRFVKLFKSILKDVLLSMLIHEWNRVHVIDHNMLIHQPDVLFKHNANLSLRLVELKHDL</sequence>
<dbReference type="Proteomes" id="UP000001072">
    <property type="component" value="Unassembled WGS sequence"/>
</dbReference>
<dbReference type="HOGENOM" id="CLU_2590249_0_0_1"/>
<dbReference type="AlphaFoldDB" id="F4RVV2"/>
<dbReference type="VEuPathDB" id="FungiDB:MELLADRAFT_56882"/>
<protein>
    <submittedName>
        <fullName evidence="1">Uncharacterized protein</fullName>
    </submittedName>
</protein>
<dbReference type="RefSeq" id="XP_007413312.1">
    <property type="nucleotide sequence ID" value="XM_007413250.1"/>
</dbReference>
<dbReference type="KEGG" id="mlr:MELLADRAFT_56882"/>
<name>F4RVV2_MELLP</name>
<reference evidence="2" key="1">
    <citation type="journal article" date="2011" name="Proc. Natl. Acad. Sci. U.S.A.">
        <title>Obligate biotrophy features unraveled by the genomic analysis of rust fungi.</title>
        <authorList>
            <person name="Duplessis S."/>
            <person name="Cuomo C.A."/>
            <person name="Lin Y.-C."/>
            <person name="Aerts A."/>
            <person name="Tisserant E."/>
            <person name="Veneault-Fourrey C."/>
            <person name="Joly D.L."/>
            <person name="Hacquard S."/>
            <person name="Amselem J."/>
            <person name="Cantarel B.L."/>
            <person name="Chiu R."/>
            <person name="Coutinho P.M."/>
            <person name="Feau N."/>
            <person name="Field M."/>
            <person name="Frey P."/>
            <person name="Gelhaye E."/>
            <person name="Goldberg J."/>
            <person name="Grabherr M.G."/>
            <person name="Kodira C.D."/>
            <person name="Kohler A."/>
            <person name="Kuees U."/>
            <person name="Lindquist E.A."/>
            <person name="Lucas S.M."/>
            <person name="Mago R."/>
            <person name="Mauceli E."/>
            <person name="Morin E."/>
            <person name="Murat C."/>
            <person name="Pangilinan J.L."/>
            <person name="Park R."/>
            <person name="Pearson M."/>
            <person name="Quesneville H."/>
            <person name="Rouhier N."/>
            <person name="Sakthikumar S."/>
            <person name="Salamov A.A."/>
            <person name="Schmutz J."/>
            <person name="Selles B."/>
            <person name="Shapiro H."/>
            <person name="Tanguay P."/>
            <person name="Tuskan G.A."/>
            <person name="Henrissat B."/>
            <person name="Van de Peer Y."/>
            <person name="Rouze P."/>
            <person name="Ellis J.G."/>
            <person name="Dodds P.N."/>
            <person name="Schein J.E."/>
            <person name="Zhong S."/>
            <person name="Hamelin R.C."/>
            <person name="Grigoriev I.V."/>
            <person name="Szabo L.J."/>
            <person name="Martin F."/>
        </authorList>
    </citation>
    <scope>NUCLEOTIDE SEQUENCE [LARGE SCALE GENOMIC DNA]</scope>
    <source>
        <strain evidence="2">98AG31 / pathotype 3-4-7</strain>
    </source>
</reference>
<organism evidence="2">
    <name type="scientific">Melampsora larici-populina (strain 98AG31 / pathotype 3-4-7)</name>
    <name type="common">Poplar leaf rust fungus</name>
    <dbReference type="NCBI Taxonomy" id="747676"/>
    <lineage>
        <taxon>Eukaryota</taxon>
        <taxon>Fungi</taxon>
        <taxon>Dikarya</taxon>
        <taxon>Basidiomycota</taxon>
        <taxon>Pucciniomycotina</taxon>
        <taxon>Pucciniomycetes</taxon>
        <taxon>Pucciniales</taxon>
        <taxon>Melampsoraceae</taxon>
        <taxon>Melampsora</taxon>
    </lineage>
</organism>
<evidence type="ECO:0000313" key="2">
    <source>
        <dbReference type="Proteomes" id="UP000001072"/>
    </source>
</evidence>